<dbReference type="AlphaFoldDB" id="A0A8J5TEN1"/>
<feature type="compositionally biased region" description="Basic residues" evidence="1">
    <location>
        <begin position="1"/>
        <end position="10"/>
    </location>
</feature>
<proteinExistence type="predicted"/>
<reference evidence="2" key="2">
    <citation type="submission" date="2021-02" db="EMBL/GenBank/DDBJ databases">
        <authorList>
            <person name="Kimball J.A."/>
            <person name="Haas M.W."/>
            <person name="Macchietto M."/>
            <person name="Kono T."/>
            <person name="Duquette J."/>
            <person name="Shao M."/>
        </authorList>
    </citation>
    <scope>NUCLEOTIDE SEQUENCE</scope>
    <source>
        <tissue evidence="2">Fresh leaf tissue</tissue>
    </source>
</reference>
<comment type="caution">
    <text evidence="2">The sequence shown here is derived from an EMBL/GenBank/DDBJ whole genome shotgun (WGS) entry which is preliminary data.</text>
</comment>
<evidence type="ECO:0000256" key="1">
    <source>
        <dbReference type="SAM" id="MobiDB-lite"/>
    </source>
</evidence>
<keyword evidence="3" id="KW-1185">Reference proteome</keyword>
<evidence type="ECO:0000313" key="2">
    <source>
        <dbReference type="EMBL" id="KAG8082045.1"/>
    </source>
</evidence>
<gene>
    <name evidence="2" type="ORF">GUJ93_ZPchr0014g47570</name>
</gene>
<dbReference type="Proteomes" id="UP000729402">
    <property type="component" value="Unassembled WGS sequence"/>
</dbReference>
<evidence type="ECO:0000313" key="3">
    <source>
        <dbReference type="Proteomes" id="UP000729402"/>
    </source>
</evidence>
<sequence length="185" mass="20076">MQRQRGRIGRRSAPSSSRRLRISRARWSSWTPPRTMQLMADKRVMEQVALAAPSLIAEVEAQGGGGEGEVAIGQTLVELPLPQAAFALEKATVDAHRATPTVEASSRVESLCAVIPATPDEAAFLKIHNGALDPAVRSFSNNTGDNGAKPAPQPLIPIAAARKTRRLEDLPRTWPRLLRHRKRGG</sequence>
<protein>
    <submittedName>
        <fullName evidence="2">Uncharacterized protein</fullName>
    </submittedName>
</protein>
<organism evidence="2 3">
    <name type="scientific">Zizania palustris</name>
    <name type="common">Northern wild rice</name>
    <dbReference type="NCBI Taxonomy" id="103762"/>
    <lineage>
        <taxon>Eukaryota</taxon>
        <taxon>Viridiplantae</taxon>
        <taxon>Streptophyta</taxon>
        <taxon>Embryophyta</taxon>
        <taxon>Tracheophyta</taxon>
        <taxon>Spermatophyta</taxon>
        <taxon>Magnoliopsida</taxon>
        <taxon>Liliopsida</taxon>
        <taxon>Poales</taxon>
        <taxon>Poaceae</taxon>
        <taxon>BOP clade</taxon>
        <taxon>Oryzoideae</taxon>
        <taxon>Oryzeae</taxon>
        <taxon>Zizaniinae</taxon>
        <taxon>Zizania</taxon>
    </lineage>
</organism>
<feature type="region of interest" description="Disordered" evidence="1">
    <location>
        <begin position="1"/>
        <end position="21"/>
    </location>
</feature>
<name>A0A8J5TEN1_ZIZPA</name>
<dbReference type="EMBL" id="JAAALK010000086">
    <property type="protein sequence ID" value="KAG8082045.1"/>
    <property type="molecule type" value="Genomic_DNA"/>
</dbReference>
<accession>A0A8J5TEN1</accession>
<reference evidence="2" key="1">
    <citation type="journal article" date="2021" name="bioRxiv">
        <title>Whole Genome Assembly and Annotation of Northern Wild Rice, Zizania palustris L., Supports a Whole Genome Duplication in the Zizania Genus.</title>
        <authorList>
            <person name="Haas M."/>
            <person name="Kono T."/>
            <person name="Macchietto M."/>
            <person name="Millas R."/>
            <person name="McGilp L."/>
            <person name="Shao M."/>
            <person name="Duquette J."/>
            <person name="Hirsch C.N."/>
            <person name="Kimball J."/>
        </authorList>
    </citation>
    <scope>NUCLEOTIDE SEQUENCE</scope>
    <source>
        <tissue evidence="2">Fresh leaf tissue</tissue>
    </source>
</reference>